<dbReference type="InterPro" id="IPR003115">
    <property type="entry name" value="ParB_N"/>
</dbReference>
<sequence>MSRKRRMFDIDIPEMNEMEVGKTPDRALRRGPMASAISENASSLRDRKEAEEGIRAENDRLAQEFVRLKRDGLVTDRIPLDSVVTDMLLRDRKPGADEELDELKLSIREIGLSNPIRVEARPDGRYELIQGMRRLLAFRSLLEDTGDAAFASIPAGIVPAGGKLETSYRRMVDENLVRKDISFAEMAALARAYAADPVNECPEVSDAVAVLFKSATYTKRSYIRAFAELLMRLDKVLAHPQAIPRNLGVDLKRMMDRDETLVARVATALRAEPDRDSAREVEILRGFTEGAGGLPTGKTAPAAARPRKAKTTFQVSTGAGVARCNASHGRLELQDDRDFSAIDRARLQQAIAAFYAALET</sequence>
<dbReference type="PANTHER" id="PTHR33375:SF1">
    <property type="entry name" value="CHROMOSOME-PARTITIONING PROTEIN PARB-RELATED"/>
    <property type="match status" value="1"/>
</dbReference>
<reference evidence="3 4" key="1">
    <citation type="submission" date="2024-05" db="EMBL/GenBank/DDBJ databases">
        <title>Genome sequence of Ponticoccus litoralis KCCM 90028.</title>
        <authorList>
            <person name="Kim J.M."/>
            <person name="Lee J.K."/>
            <person name="Choi B.J."/>
            <person name="Bayburt H."/>
            <person name="Baek J.H."/>
            <person name="Jeon C.O."/>
        </authorList>
    </citation>
    <scope>NUCLEOTIDE SEQUENCE [LARGE SCALE GENOMIC DNA]</scope>
    <source>
        <strain evidence="3 4">KCCM 90028</strain>
    </source>
</reference>
<name>A0AAW9SSI8_9RHOB</name>
<dbReference type="GO" id="GO:0007059">
    <property type="term" value="P:chromosome segregation"/>
    <property type="evidence" value="ECO:0007669"/>
    <property type="project" value="TreeGrafter"/>
</dbReference>
<dbReference type="SUPFAM" id="SSF110849">
    <property type="entry name" value="ParB/Sulfiredoxin"/>
    <property type="match status" value="1"/>
</dbReference>
<organism evidence="3 4">
    <name type="scientific">Ponticoccus litoralis</name>
    <dbReference type="NCBI Taxonomy" id="422297"/>
    <lineage>
        <taxon>Bacteria</taxon>
        <taxon>Pseudomonadati</taxon>
        <taxon>Pseudomonadota</taxon>
        <taxon>Alphaproteobacteria</taxon>
        <taxon>Rhodobacterales</taxon>
        <taxon>Roseobacteraceae</taxon>
        <taxon>Ponticoccus</taxon>
    </lineage>
</organism>
<dbReference type="Pfam" id="PF02195">
    <property type="entry name" value="ParB_N"/>
    <property type="match status" value="1"/>
</dbReference>
<dbReference type="Gene3D" id="3.90.1530.30">
    <property type="match status" value="1"/>
</dbReference>
<proteinExistence type="predicted"/>
<dbReference type="SMART" id="SM00470">
    <property type="entry name" value="ParB"/>
    <property type="match status" value="1"/>
</dbReference>
<evidence type="ECO:0000256" key="1">
    <source>
        <dbReference type="SAM" id="MobiDB-lite"/>
    </source>
</evidence>
<dbReference type="RefSeq" id="WP_347168648.1">
    <property type="nucleotide sequence ID" value="NZ_JBDNCH010000005.1"/>
</dbReference>
<evidence type="ECO:0000313" key="3">
    <source>
        <dbReference type="EMBL" id="MEN9063550.1"/>
    </source>
</evidence>
<gene>
    <name evidence="3" type="ORF">ABFB10_23610</name>
</gene>
<dbReference type="AlphaFoldDB" id="A0AAW9SSI8"/>
<evidence type="ECO:0000313" key="4">
    <source>
        <dbReference type="Proteomes" id="UP001428774"/>
    </source>
</evidence>
<accession>A0AAW9SSI8</accession>
<feature type="region of interest" description="Disordered" evidence="1">
    <location>
        <begin position="290"/>
        <end position="309"/>
    </location>
</feature>
<dbReference type="CDD" id="cd16405">
    <property type="entry name" value="RepB_like_N"/>
    <property type="match status" value="1"/>
</dbReference>
<feature type="domain" description="ParB-like N-terminal" evidence="2">
    <location>
        <begin position="76"/>
        <end position="176"/>
    </location>
</feature>
<protein>
    <submittedName>
        <fullName evidence="3">ParB N-terminal domain-containing protein</fullName>
    </submittedName>
</protein>
<dbReference type="Proteomes" id="UP001428774">
    <property type="component" value="Unassembled WGS sequence"/>
</dbReference>
<dbReference type="InterPro" id="IPR036086">
    <property type="entry name" value="ParB/Sulfiredoxin_sf"/>
</dbReference>
<feature type="region of interest" description="Disordered" evidence="1">
    <location>
        <begin position="29"/>
        <end position="52"/>
    </location>
</feature>
<dbReference type="InterPro" id="IPR050336">
    <property type="entry name" value="Chromosome_partition/occlusion"/>
</dbReference>
<keyword evidence="4" id="KW-1185">Reference proteome</keyword>
<dbReference type="InterPro" id="IPR037972">
    <property type="entry name" value="RepB_N"/>
</dbReference>
<dbReference type="EMBL" id="JBDNCH010000005">
    <property type="protein sequence ID" value="MEN9063550.1"/>
    <property type="molecule type" value="Genomic_DNA"/>
</dbReference>
<comment type="caution">
    <text evidence="3">The sequence shown here is derived from an EMBL/GenBank/DDBJ whole genome shotgun (WGS) entry which is preliminary data.</text>
</comment>
<dbReference type="GO" id="GO:0005694">
    <property type="term" value="C:chromosome"/>
    <property type="evidence" value="ECO:0007669"/>
    <property type="project" value="TreeGrafter"/>
</dbReference>
<evidence type="ECO:0000259" key="2">
    <source>
        <dbReference type="SMART" id="SM00470"/>
    </source>
</evidence>
<dbReference type="PANTHER" id="PTHR33375">
    <property type="entry name" value="CHROMOSOME-PARTITIONING PROTEIN PARB-RELATED"/>
    <property type="match status" value="1"/>
</dbReference>